<dbReference type="AlphaFoldDB" id="A0A6A5ZEA1"/>
<dbReference type="OrthoDB" id="3915838at2759"/>
<gene>
    <name evidence="2" type="ORF">BDV96DRAFT_31988</name>
</gene>
<accession>A0A6A5ZEA1</accession>
<dbReference type="InterPro" id="IPR036514">
    <property type="entry name" value="SGNH_hydro_sf"/>
</dbReference>
<dbReference type="PANTHER" id="PTHR30383:SF5">
    <property type="entry name" value="SGNH HYDROLASE-TYPE ESTERASE DOMAIN-CONTAINING PROTEIN"/>
    <property type="match status" value="1"/>
</dbReference>
<sequence length="256" mass="27526">MIIISNPTLALPVALLTFLLPLFSTLPIVSSLPLRPRDVIASGTKLRILPLGDSITYGYQPSFEDGTNGYRYQLSQRLSGSDFLFVGTKRSGDMADNYNEGHSGYTISQIHNVMGPALDERPNIILLHAGTNDVNTEASEPYSEMPDRLGSLIDSIFETCPDSVVLVAKIINSGDTDTEERVKSFNNAVPGVVKQRADAGKKVMVVDQSVVGADELADGTHPTDEGYAHMADVWFEGIKAAAEQSLISAPVGDDPS</sequence>
<dbReference type="Proteomes" id="UP000799770">
    <property type="component" value="Unassembled WGS sequence"/>
</dbReference>
<protein>
    <submittedName>
        <fullName evidence="2">SGNH hydrolase-type esterase domain-containing protein</fullName>
    </submittedName>
</protein>
<dbReference type="Gene3D" id="3.40.50.1110">
    <property type="entry name" value="SGNH hydrolase"/>
    <property type="match status" value="1"/>
</dbReference>
<dbReference type="CDD" id="cd01833">
    <property type="entry name" value="XynB_like"/>
    <property type="match status" value="1"/>
</dbReference>
<dbReference type="SUPFAM" id="SSF52266">
    <property type="entry name" value="SGNH hydrolase"/>
    <property type="match status" value="1"/>
</dbReference>
<organism evidence="2 3">
    <name type="scientific">Lophiotrema nucula</name>
    <dbReference type="NCBI Taxonomy" id="690887"/>
    <lineage>
        <taxon>Eukaryota</taxon>
        <taxon>Fungi</taxon>
        <taxon>Dikarya</taxon>
        <taxon>Ascomycota</taxon>
        <taxon>Pezizomycotina</taxon>
        <taxon>Dothideomycetes</taxon>
        <taxon>Pleosporomycetidae</taxon>
        <taxon>Pleosporales</taxon>
        <taxon>Lophiotremataceae</taxon>
        <taxon>Lophiotrema</taxon>
    </lineage>
</organism>
<dbReference type="EMBL" id="ML977320">
    <property type="protein sequence ID" value="KAF2116658.1"/>
    <property type="molecule type" value="Genomic_DNA"/>
</dbReference>
<reference evidence="2" key="1">
    <citation type="journal article" date="2020" name="Stud. Mycol.">
        <title>101 Dothideomycetes genomes: a test case for predicting lifestyles and emergence of pathogens.</title>
        <authorList>
            <person name="Haridas S."/>
            <person name="Albert R."/>
            <person name="Binder M."/>
            <person name="Bloem J."/>
            <person name="Labutti K."/>
            <person name="Salamov A."/>
            <person name="Andreopoulos B."/>
            <person name="Baker S."/>
            <person name="Barry K."/>
            <person name="Bills G."/>
            <person name="Bluhm B."/>
            <person name="Cannon C."/>
            <person name="Castanera R."/>
            <person name="Culley D."/>
            <person name="Daum C."/>
            <person name="Ezra D."/>
            <person name="Gonzalez J."/>
            <person name="Henrissat B."/>
            <person name="Kuo A."/>
            <person name="Liang C."/>
            <person name="Lipzen A."/>
            <person name="Lutzoni F."/>
            <person name="Magnuson J."/>
            <person name="Mondo S."/>
            <person name="Nolan M."/>
            <person name="Ohm R."/>
            <person name="Pangilinan J."/>
            <person name="Park H.-J."/>
            <person name="Ramirez L."/>
            <person name="Alfaro M."/>
            <person name="Sun H."/>
            <person name="Tritt A."/>
            <person name="Yoshinaga Y."/>
            <person name="Zwiers L.-H."/>
            <person name="Turgeon B."/>
            <person name="Goodwin S."/>
            <person name="Spatafora J."/>
            <person name="Crous P."/>
            <person name="Grigoriev I."/>
        </authorList>
    </citation>
    <scope>NUCLEOTIDE SEQUENCE</scope>
    <source>
        <strain evidence="2">CBS 627.86</strain>
    </source>
</reference>
<keyword evidence="2" id="KW-0378">Hydrolase</keyword>
<dbReference type="InterPro" id="IPR013830">
    <property type="entry name" value="SGNH_hydro"/>
</dbReference>
<dbReference type="GO" id="GO:0004622">
    <property type="term" value="F:phosphatidylcholine lysophospholipase activity"/>
    <property type="evidence" value="ECO:0007669"/>
    <property type="project" value="TreeGrafter"/>
</dbReference>
<dbReference type="Pfam" id="PF13472">
    <property type="entry name" value="Lipase_GDSL_2"/>
    <property type="match status" value="1"/>
</dbReference>
<dbReference type="InterPro" id="IPR051532">
    <property type="entry name" value="Ester_Hydrolysis_Enzymes"/>
</dbReference>
<name>A0A6A5ZEA1_9PLEO</name>
<feature type="domain" description="SGNH hydrolase-type esterase" evidence="1">
    <location>
        <begin position="51"/>
        <end position="228"/>
    </location>
</feature>
<evidence type="ECO:0000259" key="1">
    <source>
        <dbReference type="Pfam" id="PF13472"/>
    </source>
</evidence>
<evidence type="ECO:0000313" key="2">
    <source>
        <dbReference type="EMBL" id="KAF2116658.1"/>
    </source>
</evidence>
<dbReference type="PANTHER" id="PTHR30383">
    <property type="entry name" value="THIOESTERASE 1/PROTEASE 1/LYSOPHOSPHOLIPASE L1"/>
    <property type="match status" value="1"/>
</dbReference>
<proteinExistence type="predicted"/>
<evidence type="ECO:0000313" key="3">
    <source>
        <dbReference type="Proteomes" id="UP000799770"/>
    </source>
</evidence>
<keyword evidence="3" id="KW-1185">Reference proteome</keyword>